<dbReference type="AlphaFoldDB" id="A0A843VP15"/>
<organism evidence="1 2">
    <name type="scientific">Colocasia esculenta</name>
    <name type="common">Wild taro</name>
    <name type="synonym">Arum esculentum</name>
    <dbReference type="NCBI Taxonomy" id="4460"/>
    <lineage>
        <taxon>Eukaryota</taxon>
        <taxon>Viridiplantae</taxon>
        <taxon>Streptophyta</taxon>
        <taxon>Embryophyta</taxon>
        <taxon>Tracheophyta</taxon>
        <taxon>Spermatophyta</taxon>
        <taxon>Magnoliopsida</taxon>
        <taxon>Liliopsida</taxon>
        <taxon>Araceae</taxon>
        <taxon>Aroideae</taxon>
        <taxon>Colocasieae</taxon>
        <taxon>Colocasia</taxon>
    </lineage>
</organism>
<dbReference type="Proteomes" id="UP000652761">
    <property type="component" value="Unassembled WGS sequence"/>
</dbReference>
<reference evidence="1" key="1">
    <citation type="submission" date="2017-07" db="EMBL/GenBank/DDBJ databases">
        <title>Taro Niue Genome Assembly and Annotation.</title>
        <authorList>
            <person name="Atibalentja N."/>
            <person name="Keating K."/>
            <person name="Fields C.J."/>
        </authorList>
    </citation>
    <scope>NUCLEOTIDE SEQUENCE</scope>
    <source>
        <strain evidence="1">Niue_2</strain>
        <tissue evidence="1">Leaf</tissue>
    </source>
</reference>
<keyword evidence="2" id="KW-1185">Reference proteome</keyword>
<evidence type="ECO:0000313" key="2">
    <source>
        <dbReference type="Proteomes" id="UP000652761"/>
    </source>
</evidence>
<protein>
    <submittedName>
        <fullName evidence="1">Uncharacterized protein</fullName>
    </submittedName>
</protein>
<feature type="non-terminal residue" evidence="1">
    <location>
        <position position="1"/>
    </location>
</feature>
<dbReference type="EMBL" id="NMUH01002569">
    <property type="protein sequence ID" value="MQM00803.1"/>
    <property type="molecule type" value="Genomic_DNA"/>
</dbReference>
<name>A0A843VP15_COLES</name>
<proteinExistence type="predicted"/>
<dbReference type="OrthoDB" id="2250058at2759"/>
<gene>
    <name evidence="1" type="ORF">Taro_033540</name>
</gene>
<evidence type="ECO:0000313" key="1">
    <source>
        <dbReference type="EMBL" id="MQM00803.1"/>
    </source>
</evidence>
<sequence>MRCRCRHRPRLHYRLDYRLRLRLPFLFPRSMDMVVRPSWRGLRMALPSFKGESQLLLVESWLREVDKIFRAIRCAEEDKVRLATYMLQVLRV</sequence>
<comment type="caution">
    <text evidence="1">The sequence shown here is derived from an EMBL/GenBank/DDBJ whole genome shotgun (WGS) entry which is preliminary data.</text>
</comment>
<accession>A0A843VP15</accession>